<keyword evidence="8" id="KW-1185">Reference proteome</keyword>
<evidence type="ECO:0000313" key="7">
    <source>
        <dbReference type="EnsemblMetazoa" id="XP_030840271"/>
    </source>
</evidence>
<comment type="subcellular location">
    <subcellularLocation>
        <location evidence="1">Membrane</location>
        <topology evidence="1">Multi-pass membrane protein</topology>
    </subcellularLocation>
</comment>
<proteinExistence type="predicted"/>
<dbReference type="InterPro" id="IPR057282">
    <property type="entry name" value="RETREG1-3-like_RHD"/>
</dbReference>
<dbReference type="RefSeq" id="XP_011678972.2">
    <property type="nucleotide sequence ID" value="XM_011680670.2"/>
</dbReference>
<dbReference type="InterPro" id="IPR052114">
    <property type="entry name" value="ER_autophagy_membrane_reg"/>
</dbReference>
<dbReference type="InParanoid" id="A0A7M7NQP3"/>
<reference evidence="8" key="1">
    <citation type="submission" date="2015-02" db="EMBL/GenBank/DDBJ databases">
        <title>Genome sequencing for Strongylocentrotus purpuratus.</title>
        <authorList>
            <person name="Murali S."/>
            <person name="Liu Y."/>
            <person name="Vee V."/>
            <person name="English A."/>
            <person name="Wang M."/>
            <person name="Skinner E."/>
            <person name="Han Y."/>
            <person name="Muzny D.M."/>
            <person name="Worley K.C."/>
            <person name="Gibbs R.A."/>
        </authorList>
    </citation>
    <scope>NUCLEOTIDE SEQUENCE</scope>
</reference>
<dbReference type="AlphaFoldDB" id="A0A7M7NQP3"/>
<keyword evidence="3 5" id="KW-1133">Transmembrane helix</keyword>
<dbReference type="CDD" id="cd22559">
    <property type="entry name" value="Arl6IP1"/>
    <property type="match status" value="1"/>
</dbReference>
<keyword evidence="2 5" id="KW-0812">Transmembrane</keyword>
<name>A0A7M7NQP3_STRPU</name>
<sequence>MCETELRVHHETIMAMGYEIEAEVNDLNPMLDSLADWKHIIVRADAWLQWDEDSYPYIMCAAITVFYILIWLIQPSILTTVSLIIMTVCLLDFMVPSVFKEYFKKQAWSEFKQRRYEKCCSKLLNTQKMFMSTGRWILNLREKKPKYYFLGASVTLLTIAFVGNSIHGLFLAYLSTIFLALFPGLLYYGILASWYAKVLEVFVNLLKGHKKRD</sequence>
<dbReference type="GO" id="GO:0016020">
    <property type="term" value="C:membrane"/>
    <property type="evidence" value="ECO:0000318"/>
    <property type="project" value="GO_Central"/>
</dbReference>
<protein>
    <recommendedName>
        <fullName evidence="6">RETREG1-3/ARL6IP-like N-terminal reticulon-homology domain-containing protein</fullName>
    </recommendedName>
</protein>
<evidence type="ECO:0000313" key="8">
    <source>
        <dbReference type="Proteomes" id="UP000007110"/>
    </source>
</evidence>
<evidence type="ECO:0000256" key="3">
    <source>
        <dbReference type="ARBA" id="ARBA00022989"/>
    </source>
</evidence>
<dbReference type="FunCoup" id="A0A7M7NQP3">
    <property type="interactions" value="1461"/>
</dbReference>
<dbReference type="OrthoDB" id="6416122at2759"/>
<evidence type="ECO:0000256" key="2">
    <source>
        <dbReference type="ARBA" id="ARBA00022692"/>
    </source>
</evidence>
<evidence type="ECO:0000256" key="4">
    <source>
        <dbReference type="ARBA" id="ARBA00023136"/>
    </source>
</evidence>
<feature type="transmembrane region" description="Helical" evidence="5">
    <location>
        <begin position="79"/>
        <end position="99"/>
    </location>
</feature>
<evidence type="ECO:0000259" key="6">
    <source>
        <dbReference type="Pfam" id="PF24456"/>
    </source>
</evidence>
<feature type="transmembrane region" description="Helical" evidence="5">
    <location>
        <begin position="55"/>
        <end position="73"/>
    </location>
</feature>
<dbReference type="Pfam" id="PF24456">
    <property type="entry name" value="RHD_RETREG1-3"/>
    <property type="match status" value="1"/>
</dbReference>
<reference evidence="7" key="2">
    <citation type="submission" date="2021-01" db="UniProtKB">
        <authorList>
            <consortium name="EnsemblMetazoa"/>
        </authorList>
    </citation>
    <scope>IDENTIFICATION</scope>
</reference>
<dbReference type="GeneID" id="115923528"/>
<evidence type="ECO:0000256" key="5">
    <source>
        <dbReference type="SAM" id="Phobius"/>
    </source>
</evidence>
<dbReference type="GeneID" id="578490"/>
<dbReference type="GO" id="GO:0005783">
    <property type="term" value="C:endoplasmic reticulum"/>
    <property type="evidence" value="ECO:0007669"/>
    <property type="project" value="UniProtKB-ARBA"/>
</dbReference>
<dbReference type="EnsemblMetazoa" id="XM_030984411">
    <property type="protein sequence ID" value="XP_030840271"/>
    <property type="gene ID" value="LOC115923528"/>
</dbReference>
<organism evidence="7 8">
    <name type="scientific">Strongylocentrotus purpuratus</name>
    <name type="common">Purple sea urchin</name>
    <dbReference type="NCBI Taxonomy" id="7668"/>
    <lineage>
        <taxon>Eukaryota</taxon>
        <taxon>Metazoa</taxon>
        <taxon>Echinodermata</taxon>
        <taxon>Eleutherozoa</taxon>
        <taxon>Echinozoa</taxon>
        <taxon>Echinoidea</taxon>
        <taxon>Euechinoidea</taxon>
        <taxon>Echinacea</taxon>
        <taxon>Camarodonta</taxon>
        <taxon>Echinidea</taxon>
        <taxon>Strongylocentrotidae</taxon>
        <taxon>Strongylocentrotus</taxon>
    </lineage>
</organism>
<dbReference type="Proteomes" id="UP000007110">
    <property type="component" value="Unassembled WGS sequence"/>
</dbReference>
<dbReference type="RefSeq" id="XP_030840271.1">
    <property type="nucleotide sequence ID" value="XM_030984411.1"/>
</dbReference>
<accession>A0A7M7NQP3</accession>
<feature type="transmembrane region" description="Helical" evidence="5">
    <location>
        <begin position="147"/>
        <end position="173"/>
    </location>
</feature>
<dbReference type="KEGG" id="spu:578490"/>
<dbReference type="PANTHER" id="PTHR20952">
    <property type="entry name" value="ADP-RIBOSYLATION-LIKE FACTOR 6-INTERACTING PROTEIN"/>
    <property type="match status" value="1"/>
</dbReference>
<dbReference type="PANTHER" id="PTHR20952:SF0">
    <property type="entry name" value="ADP-RIBOSYLATION FACTOR-LIKE PROTEIN 6-INTERACTING PROTEIN 1"/>
    <property type="match status" value="1"/>
</dbReference>
<evidence type="ECO:0000256" key="1">
    <source>
        <dbReference type="ARBA" id="ARBA00004141"/>
    </source>
</evidence>
<feature type="domain" description="RETREG1-3/ARL6IP-like N-terminal reticulon-homology" evidence="6">
    <location>
        <begin position="37"/>
        <end position="203"/>
    </location>
</feature>
<dbReference type="KEGG" id="spu:115923528"/>
<keyword evidence="4 5" id="KW-0472">Membrane</keyword>